<dbReference type="PIRSF" id="PIRSF004486">
    <property type="entry name" value="MraW"/>
    <property type="match status" value="1"/>
</dbReference>
<dbReference type="NCBIfam" id="TIGR00006">
    <property type="entry name" value="16S rRNA (cytosine(1402)-N(4))-methyltransferase RsmH"/>
    <property type="match status" value="1"/>
</dbReference>
<dbReference type="EMBL" id="PEZY01000005">
    <property type="protein sequence ID" value="PIS06140.1"/>
    <property type="molecule type" value="Genomic_DNA"/>
</dbReference>
<dbReference type="GO" id="GO:0070475">
    <property type="term" value="P:rRNA base methylation"/>
    <property type="evidence" value="ECO:0007669"/>
    <property type="project" value="UniProtKB-UniRule"/>
</dbReference>
<comment type="subcellular location">
    <subcellularLocation>
        <location evidence="6">Cytoplasm</location>
    </subcellularLocation>
</comment>
<comment type="catalytic activity">
    <reaction evidence="6">
        <text>cytidine(1402) in 16S rRNA + S-adenosyl-L-methionine = N(4)-methylcytidine(1402) in 16S rRNA + S-adenosyl-L-homocysteine + H(+)</text>
        <dbReference type="Rhea" id="RHEA:42928"/>
        <dbReference type="Rhea" id="RHEA-COMP:10286"/>
        <dbReference type="Rhea" id="RHEA-COMP:10287"/>
        <dbReference type="ChEBI" id="CHEBI:15378"/>
        <dbReference type="ChEBI" id="CHEBI:57856"/>
        <dbReference type="ChEBI" id="CHEBI:59789"/>
        <dbReference type="ChEBI" id="CHEBI:74506"/>
        <dbReference type="ChEBI" id="CHEBI:82748"/>
        <dbReference type="EC" id="2.1.1.199"/>
    </reaction>
</comment>
<dbReference type="HAMAP" id="MF_01007">
    <property type="entry name" value="16SrRNA_methyltr_H"/>
    <property type="match status" value="1"/>
</dbReference>
<dbReference type="InterPro" id="IPR023397">
    <property type="entry name" value="SAM-dep_MeTrfase_MraW_recog"/>
</dbReference>
<dbReference type="PANTHER" id="PTHR11265:SF0">
    <property type="entry name" value="12S RRNA N4-METHYLCYTIDINE METHYLTRANSFERASE"/>
    <property type="match status" value="1"/>
</dbReference>
<dbReference type="GO" id="GO:0071424">
    <property type="term" value="F:rRNA (cytosine-N4-)-methyltransferase activity"/>
    <property type="evidence" value="ECO:0007669"/>
    <property type="project" value="UniProtKB-UniRule"/>
</dbReference>
<feature type="binding site" evidence="6">
    <location>
        <position position="102"/>
    </location>
    <ligand>
        <name>S-adenosyl-L-methionine</name>
        <dbReference type="ChEBI" id="CHEBI:59789"/>
    </ligand>
</feature>
<keyword evidence="4 6" id="KW-0808">Transferase</keyword>
<reference evidence="8" key="1">
    <citation type="submission" date="2017-09" db="EMBL/GenBank/DDBJ databases">
        <title>Depth-based differentiation of microbial function through sediment-hosted aquifers and enrichment of novel symbionts in the deep terrestrial subsurface.</title>
        <authorList>
            <person name="Probst A.J."/>
            <person name="Ladd B."/>
            <person name="Jarett J.K."/>
            <person name="Geller-Mcgrath D.E."/>
            <person name="Sieber C.M.K."/>
            <person name="Emerson J.B."/>
            <person name="Anantharaman K."/>
            <person name="Thomas B.C."/>
            <person name="Malmstrom R."/>
            <person name="Stieglmeier M."/>
            <person name="Klingl A."/>
            <person name="Woyke T."/>
            <person name="Ryan C.M."/>
            <person name="Banfield J.F."/>
        </authorList>
    </citation>
    <scope>NUCLEOTIDE SEQUENCE [LARGE SCALE GENOMIC DNA]</scope>
</reference>
<dbReference type="Gene3D" id="3.40.50.150">
    <property type="entry name" value="Vaccinia Virus protein VP39"/>
    <property type="match status" value="1"/>
</dbReference>
<name>A0A2H0W674_9BACT</name>
<gene>
    <name evidence="6" type="primary">rsmH</name>
    <name evidence="7" type="ORF">COT80_01045</name>
</gene>
<accession>A0A2H0W674</accession>
<protein>
    <recommendedName>
        <fullName evidence="6">Ribosomal RNA small subunit methyltransferase H</fullName>
        <ecNumber evidence="6">2.1.1.199</ecNumber>
    </recommendedName>
    <alternativeName>
        <fullName evidence="6">16S rRNA m(4)C1402 methyltransferase</fullName>
    </alternativeName>
    <alternativeName>
        <fullName evidence="6">rRNA (cytosine-N(4)-)-methyltransferase RsmH</fullName>
    </alternativeName>
</protein>
<dbReference type="AlphaFoldDB" id="A0A2H0W674"/>
<evidence type="ECO:0000256" key="1">
    <source>
        <dbReference type="ARBA" id="ARBA00010396"/>
    </source>
</evidence>
<feature type="binding site" evidence="6">
    <location>
        <position position="109"/>
    </location>
    <ligand>
        <name>S-adenosyl-L-methionine</name>
        <dbReference type="ChEBI" id="CHEBI:59789"/>
    </ligand>
</feature>
<evidence type="ECO:0000256" key="5">
    <source>
        <dbReference type="ARBA" id="ARBA00022691"/>
    </source>
</evidence>
<proteinExistence type="inferred from homology"/>
<keyword evidence="5 6" id="KW-0949">S-adenosyl-L-methionine</keyword>
<comment type="function">
    <text evidence="6">Specifically methylates the N4 position of cytidine in position 1402 (C1402) of 16S rRNA.</text>
</comment>
<dbReference type="InterPro" id="IPR029063">
    <property type="entry name" value="SAM-dependent_MTases_sf"/>
</dbReference>
<feature type="binding site" evidence="6">
    <location>
        <position position="60"/>
    </location>
    <ligand>
        <name>S-adenosyl-L-methionine</name>
        <dbReference type="ChEBI" id="CHEBI:59789"/>
    </ligand>
</feature>
<evidence type="ECO:0000313" key="7">
    <source>
        <dbReference type="EMBL" id="PIS06140.1"/>
    </source>
</evidence>
<evidence type="ECO:0000256" key="2">
    <source>
        <dbReference type="ARBA" id="ARBA00022552"/>
    </source>
</evidence>
<sequence length="302" mass="33957">MFLKNNMSKTIHEPVLLREVLDGLNPQPNQNHIDCTYGGGGHSKAILERIKPNGKVIGIDLDPAVKKLNHDKNLVLVNDNYKNLKKIINELGITKINGVLLDLGLSSDQLGSGDRGFSFQGEGFLDLRFDPTSDRPTAAEILKNYSEKELLEIFKNYGEEPLAWPITKQIIAKRQSGEFIETADMLVQLISEQYRKKYRHKSKHNPATKVFQALRIAVNDEYGNIEQVLPDAINSLAVGGRLAVISFHSGEDRIVKHFFKNAAVKDFPKIKIITKRPIVASDEEVLKNPRSRSAKLRVVEKI</sequence>
<dbReference type="SUPFAM" id="SSF81799">
    <property type="entry name" value="Putative methyltransferase TM0872, insert domain"/>
    <property type="match status" value="1"/>
</dbReference>
<dbReference type="InterPro" id="IPR002903">
    <property type="entry name" value="RsmH"/>
</dbReference>
<feature type="binding site" evidence="6">
    <location>
        <begin position="40"/>
        <end position="42"/>
    </location>
    <ligand>
        <name>S-adenosyl-L-methionine</name>
        <dbReference type="ChEBI" id="CHEBI:59789"/>
    </ligand>
</feature>
<dbReference type="SUPFAM" id="SSF53335">
    <property type="entry name" value="S-adenosyl-L-methionine-dependent methyltransferases"/>
    <property type="match status" value="1"/>
</dbReference>
<organism evidence="7 8">
    <name type="scientific">Candidatus Buchananbacteria bacterium CG10_big_fil_rev_8_21_14_0_10_33_19</name>
    <dbReference type="NCBI Taxonomy" id="1974525"/>
    <lineage>
        <taxon>Bacteria</taxon>
        <taxon>Candidatus Buchananiibacteriota</taxon>
    </lineage>
</organism>
<keyword evidence="3 6" id="KW-0489">Methyltransferase</keyword>
<evidence type="ECO:0000256" key="4">
    <source>
        <dbReference type="ARBA" id="ARBA00022679"/>
    </source>
</evidence>
<dbReference type="GO" id="GO:0005737">
    <property type="term" value="C:cytoplasm"/>
    <property type="evidence" value="ECO:0007669"/>
    <property type="project" value="UniProtKB-SubCell"/>
</dbReference>
<dbReference type="Gene3D" id="1.10.150.170">
    <property type="entry name" value="Putative methyltransferase TM0872, insert domain"/>
    <property type="match status" value="1"/>
</dbReference>
<dbReference type="PANTHER" id="PTHR11265">
    <property type="entry name" value="S-ADENOSYL-METHYLTRANSFERASE MRAW"/>
    <property type="match status" value="1"/>
</dbReference>
<dbReference type="Proteomes" id="UP000229056">
    <property type="component" value="Unassembled WGS sequence"/>
</dbReference>
<keyword evidence="6" id="KW-0963">Cytoplasm</keyword>
<evidence type="ECO:0000313" key="8">
    <source>
        <dbReference type="Proteomes" id="UP000229056"/>
    </source>
</evidence>
<keyword evidence="2 6" id="KW-0698">rRNA processing</keyword>
<evidence type="ECO:0000256" key="3">
    <source>
        <dbReference type="ARBA" id="ARBA00022603"/>
    </source>
</evidence>
<dbReference type="Pfam" id="PF01795">
    <property type="entry name" value="Methyltransf_5"/>
    <property type="match status" value="1"/>
</dbReference>
<feature type="binding site" evidence="6">
    <location>
        <position position="81"/>
    </location>
    <ligand>
        <name>S-adenosyl-L-methionine</name>
        <dbReference type="ChEBI" id="CHEBI:59789"/>
    </ligand>
</feature>
<evidence type="ECO:0000256" key="6">
    <source>
        <dbReference type="HAMAP-Rule" id="MF_01007"/>
    </source>
</evidence>
<dbReference type="EC" id="2.1.1.199" evidence="6"/>
<comment type="caution">
    <text evidence="7">The sequence shown here is derived from an EMBL/GenBank/DDBJ whole genome shotgun (WGS) entry which is preliminary data.</text>
</comment>
<comment type="similarity">
    <text evidence="1 6">Belongs to the methyltransferase superfamily. RsmH family.</text>
</comment>